<feature type="transmembrane region" description="Helical" evidence="1">
    <location>
        <begin position="20"/>
        <end position="40"/>
    </location>
</feature>
<keyword evidence="1" id="KW-0812">Transmembrane</keyword>
<name>A0A3A4MSL6_9STRE</name>
<dbReference type="Proteomes" id="UP000266144">
    <property type="component" value="Unassembled WGS sequence"/>
</dbReference>
<proteinExistence type="predicted"/>
<evidence type="ECO:0000313" key="4">
    <source>
        <dbReference type="Proteomes" id="UP000265600"/>
    </source>
</evidence>
<evidence type="ECO:0000313" key="2">
    <source>
        <dbReference type="EMBL" id="RJP08975.1"/>
    </source>
</evidence>
<dbReference type="AlphaFoldDB" id="A0A3A4MSL6"/>
<organism evidence="2 4">
    <name type="scientific">Streptococcus pseudopneumoniae</name>
    <dbReference type="NCBI Taxonomy" id="257758"/>
    <lineage>
        <taxon>Bacteria</taxon>
        <taxon>Bacillati</taxon>
        <taxon>Bacillota</taxon>
        <taxon>Bacilli</taxon>
        <taxon>Lactobacillales</taxon>
        <taxon>Streptococcaceae</taxon>
        <taxon>Streptococcus</taxon>
    </lineage>
</organism>
<dbReference type="EMBL" id="PTQV01000004">
    <property type="protein sequence ID" value="RJP84404.1"/>
    <property type="molecule type" value="Genomic_DNA"/>
</dbReference>
<gene>
    <name evidence="3" type="ORF">C5O68_01125</name>
    <name evidence="2" type="ORF">C5O69_10265</name>
</gene>
<comment type="caution">
    <text evidence="2">The sequence shown here is derived from an EMBL/GenBank/DDBJ whole genome shotgun (WGS) entry which is preliminary data.</text>
</comment>
<keyword evidence="1" id="KW-1133">Transmembrane helix</keyword>
<evidence type="ECO:0000313" key="5">
    <source>
        <dbReference type="Proteomes" id="UP000266144"/>
    </source>
</evidence>
<keyword evidence="1" id="KW-0472">Membrane</keyword>
<protein>
    <submittedName>
        <fullName evidence="2">Uncharacterized protein</fullName>
    </submittedName>
</protein>
<evidence type="ECO:0000313" key="3">
    <source>
        <dbReference type="EMBL" id="RJP84404.1"/>
    </source>
</evidence>
<dbReference type="EMBL" id="PTTJ01000124">
    <property type="protein sequence ID" value="RJP08975.1"/>
    <property type="molecule type" value="Genomic_DNA"/>
</dbReference>
<accession>A0A3A4MSL6</accession>
<evidence type="ECO:0000256" key="1">
    <source>
        <dbReference type="SAM" id="Phobius"/>
    </source>
</evidence>
<reference evidence="2" key="1">
    <citation type="submission" date="2018-02" db="EMBL/GenBank/DDBJ databases">
        <authorList>
            <person name="Cohen D.B."/>
            <person name="Kent A.D."/>
        </authorList>
    </citation>
    <scope>NUCLEOTIDE SEQUENCE</scope>
    <source>
        <strain evidence="2">Spain3473</strain>
        <strain evidence="3">Spain939</strain>
    </source>
</reference>
<dbReference type="Proteomes" id="UP000265600">
    <property type="component" value="Unassembled WGS sequence"/>
</dbReference>
<reference evidence="4 5" key="2">
    <citation type="submission" date="2018-02" db="EMBL/GenBank/DDBJ databases">
        <authorList>
            <person name="Handem S."/>
        </authorList>
    </citation>
    <scope>NUCLEOTIDE SEQUENCE [LARGE SCALE GENOMIC DNA]</scope>
    <source>
        <strain evidence="4">Spain3473</strain>
        <strain evidence="5">Spain939</strain>
    </source>
</reference>
<sequence>MITLLQFFRLGEYDYIELETFSKFLLFHYIIFMLTFLKICSKLSTFYSNTVLKVLSFLFYNKGN</sequence>